<name>I0L1L8_9ACTN</name>
<dbReference type="Proteomes" id="UP000003448">
    <property type="component" value="Unassembled WGS sequence"/>
</dbReference>
<evidence type="ECO:0000313" key="2">
    <source>
        <dbReference type="EMBL" id="CCH17715.1"/>
    </source>
</evidence>
<evidence type="ECO:0000313" key="3">
    <source>
        <dbReference type="Proteomes" id="UP000003448"/>
    </source>
</evidence>
<organism evidence="2 3">
    <name type="scientific">Micromonospora lupini str. Lupac 08</name>
    <dbReference type="NCBI Taxonomy" id="1150864"/>
    <lineage>
        <taxon>Bacteria</taxon>
        <taxon>Bacillati</taxon>
        <taxon>Actinomycetota</taxon>
        <taxon>Actinomycetes</taxon>
        <taxon>Micromonosporales</taxon>
        <taxon>Micromonosporaceae</taxon>
        <taxon>Micromonospora</taxon>
    </lineage>
</organism>
<protein>
    <submittedName>
        <fullName evidence="2">Uncharacterized protein</fullName>
    </submittedName>
</protein>
<dbReference type="EMBL" id="CAIE01000022">
    <property type="protein sequence ID" value="CCH17715.1"/>
    <property type="molecule type" value="Genomic_DNA"/>
</dbReference>
<evidence type="ECO:0000256" key="1">
    <source>
        <dbReference type="SAM" id="MobiDB-lite"/>
    </source>
</evidence>
<dbReference type="AlphaFoldDB" id="I0L1L8"/>
<proteinExistence type="predicted"/>
<sequence>MDEQVESTLGGVQRRVGPLGEGRHRGYSRCAAGCHRPRQLSRLIHTRAPNATWRSPLLHDFRNRHTYGCCPQPTALDRLLANTTPLFVAPLREIANWFCFSSSRVLLAGVGGNFANEVRPASACPVRRKAAPSGPSWHRPARCGSVP</sequence>
<keyword evidence="3" id="KW-1185">Reference proteome</keyword>
<feature type="region of interest" description="Disordered" evidence="1">
    <location>
        <begin position="1"/>
        <end position="20"/>
    </location>
</feature>
<gene>
    <name evidence="2" type="ORF">MILUP08_42646</name>
</gene>
<reference evidence="3" key="1">
    <citation type="journal article" date="2012" name="J. Bacteriol.">
        <title>Genome Sequence of Micromonospora lupini Lupac 08, Isolated from Root Nodules of Lupinus angustifolius.</title>
        <authorList>
            <person name="Alonso-Vega P."/>
            <person name="Normand P."/>
            <person name="Bacigalupe R."/>
            <person name="Pujic P."/>
            <person name="Lajus A."/>
            <person name="Vallenet D."/>
            <person name="Carro L."/>
            <person name="Coll P."/>
            <person name="Trujillo M.E."/>
        </authorList>
    </citation>
    <scope>NUCLEOTIDE SEQUENCE [LARGE SCALE GENOMIC DNA]</scope>
    <source>
        <strain evidence="3">Lupac 08</strain>
    </source>
</reference>
<accession>I0L1L8</accession>
<comment type="caution">
    <text evidence="2">The sequence shown here is derived from an EMBL/GenBank/DDBJ whole genome shotgun (WGS) entry which is preliminary data.</text>
</comment>
<feature type="region of interest" description="Disordered" evidence="1">
    <location>
        <begin position="128"/>
        <end position="147"/>
    </location>
</feature>